<protein>
    <submittedName>
        <fullName evidence="3">Uncharacterized protein</fullName>
    </submittedName>
</protein>
<proteinExistence type="predicted"/>
<feature type="region of interest" description="Disordered" evidence="2">
    <location>
        <begin position="1"/>
        <end position="157"/>
    </location>
</feature>
<keyword evidence="1" id="KW-0175">Coiled coil</keyword>
<accession>A0A178CMF1</accession>
<evidence type="ECO:0000313" key="3">
    <source>
        <dbReference type="EMBL" id="OAL30165.1"/>
    </source>
</evidence>
<reference evidence="3 4" key="1">
    <citation type="submission" date="2016-03" db="EMBL/GenBank/DDBJ databases">
        <title>The draft genome sequence of Fonsecaea nubica causative agent of cutaneous subcutaneous infection in human host.</title>
        <authorList>
            <person name="Costa F."/>
            <person name="Sybren D.H."/>
            <person name="Raittz R.T."/>
            <person name="Weiss V.A."/>
            <person name="Leao A.C."/>
            <person name="Gomes R."/>
            <person name="De Souza E.M."/>
            <person name="Pedrosa F.O."/>
            <person name="Steffens M.B."/>
            <person name="Bombassaro A."/>
            <person name="Tadra-Sfeir M.Z."/>
            <person name="Moreno L.F."/>
            <person name="Najafzadeh M.J."/>
            <person name="Felipe M.S."/>
            <person name="Teixeira M."/>
            <person name="Sun J."/>
            <person name="Xi L."/>
            <person name="Castro M.A."/>
            <person name="Vicente V.A."/>
        </authorList>
    </citation>
    <scope>NUCLEOTIDE SEQUENCE [LARGE SCALE GENOMIC DNA]</scope>
    <source>
        <strain evidence="3 4">CBS 269.64</strain>
    </source>
</reference>
<dbReference type="Proteomes" id="UP000185904">
    <property type="component" value="Unassembled WGS sequence"/>
</dbReference>
<dbReference type="EMBL" id="LVCJ01000075">
    <property type="protein sequence ID" value="OAL30165.1"/>
    <property type="molecule type" value="Genomic_DNA"/>
</dbReference>
<keyword evidence="4" id="KW-1185">Reference proteome</keyword>
<comment type="caution">
    <text evidence="3">The sequence shown here is derived from an EMBL/GenBank/DDBJ whole genome shotgun (WGS) entry which is preliminary data.</text>
</comment>
<organism evidence="3 4">
    <name type="scientific">Fonsecaea nubica</name>
    <dbReference type="NCBI Taxonomy" id="856822"/>
    <lineage>
        <taxon>Eukaryota</taxon>
        <taxon>Fungi</taxon>
        <taxon>Dikarya</taxon>
        <taxon>Ascomycota</taxon>
        <taxon>Pezizomycotina</taxon>
        <taxon>Eurotiomycetes</taxon>
        <taxon>Chaetothyriomycetidae</taxon>
        <taxon>Chaetothyriales</taxon>
        <taxon>Herpotrichiellaceae</taxon>
        <taxon>Fonsecaea</taxon>
    </lineage>
</organism>
<evidence type="ECO:0000256" key="1">
    <source>
        <dbReference type="SAM" id="Coils"/>
    </source>
</evidence>
<feature type="region of interest" description="Disordered" evidence="2">
    <location>
        <begin position="169"/>
        <end position="196"/>
    </location>
</feature>
<sequence length="458" mass="50769">MAHTPTRTSSPVANIPTRASTQGGDVERASSVEVKLEMGLDDQDTVDWRRLPPHSADDVDVKEEEEAEDPASPSCPQPMPPWQPIPSPYADNNDETVDPADPSSTRAAVRLMRRLASPYADGDPGPSSRQDTHGQERLPSQDADRAGDEPQTPVPQAMARDLLFNKVKEMRRPTPTPWSNADDGQGETRDTPLSWNDFPPSFNVPDERDVLTPTLYGVDPNGPHMEVPTEVPVDFDNEAREEVGDAPLGPGPTIEQVRWIKMVTRLIRFQSSVTKAAANRAWQDALRANELAQQSIQRNDEATVRMNAAIHRLDAATERIDGATRDKDRATESMYAAIDRLDNESREKNATTGRMDAAIERLDKESETPRGWIRATEHKDAALKVAITMEKVVHDLRLGQQHVDLSLEDRANEVVEELQRVIGARIQNGMGPVLRKLILQNQKQVGSARAAEVIVLDE</sequence>
<feature type="compositionally biased region" description="Basic and acidic residues" evidence="2">
    <location>
        <begin position="46"/>
        <end position="59"/>
    </location>
</feature>
<feature type="compositionally biased region" description="Pro residues" evidence="2">
    <location>
        <begin position="73"/>
        <end position="87"/>
    </location>
</feature>
<feature type="compositionally biased region" description="Acidic residues" evidence="2">
    <location>
        <begin position="60"/>
        <end position="69"/>
    </location>
</feature>
<gene>
    <name evidence="3" type="ORF">AYO20_08881</name>
</gene>
<dbReference type="RefSeq" id="XP_022496899.1">
    <property type="nucleotide sequence ID" value="XM_022647155.1"/>
</dbReference>
<evidence type="ECO:0000256" key="2">
    <source>
        <dbReference type="SAM" id="MobiDB-lite"/>
    </source>
</evidence>
<evidence type="ECO:0000313" key="4">
    <source>
        <dbReference type="Proteomes" id="UP000185904"/>
    </source>
</evidence>
<feature type="compositionally biased region" description="Polar residues" evidence="2">
    <location>
        <begin position="1"/>
        <end position="23"/>
    </location>
</feature>
<name>A0A178CMF1_9EURO</name>
<dbReference type="AlphaFoldDB" id="A0A178CMF1"/>
<dbReference type="GeneID" id="34592283"/>
<feature type="coiled-coil region" evidence="1">
    <location>
        <begin position="306"/>
        <end position="333"/>
    </location>
</feature>
<feature type="compositionally biased region" description="Basic and acidic residues" evidence="2">
    <location>
        <begin position="25"/>
        <end position="38"/>
    </location>
</feature>